<evidence type="ECO:0000256" key="6">
    <source>
        <dbReference type="ARBA" id="ARBA00023315"/>
    </source>
</evidence>
<feature type="transmembrane region" description="Helical" evidence="7">
    <location>
        <begin position="274"/>
        <end position="295"/>
    </location>
</feature>
<evidence type="ECO:0000313" key="9">
    <source>
        <dbReference type="Proteomes" id="UP000008493"/>
    </source>
</evidence>
<keyword evidence="2" id="KW-0808">Transferase</keyword>
<dbReference type="GeneID" id="18823563"/>
<evidence type="ECO:0000256" key="2">
    <source>
        <dbReference type="ARBA" id="ARBA00022679"/>
    </source>
</evidence>
<dbReference type="InterPro" id="IPR004299">
    <property type="entry name" value="MBOAT_fam"/>
</dbReference>
<dbReference type="GO" id="GO:0030258">
    <property type="term" value="P:lipid modification"/>
    <property type="evidence" value="ECO:0007669"/>
    <property type="project" value="TreeGrafter"/>
</dbReference>
<proteinExistence type="predicted"/>
<evidence type="ECO:0000256" key="1">
    <source>
        <dbReference type="ARBA" id="ARBA00004141"/>
    </source>
</evidence>
<dbReference type="FunCoup" id="K5XFY4">
    <property type="interactions" value="160"/>
</dbReference>
<dbReference type="InterPro" id="IPR049941">
    <property type="entry name" value="LPLAT_7/PORCN-like"/>
</dbReference>
<keyword evidence="6" id="KW-0012">Acyltransferase</keyword>
<dbReference type="KEGG" id="abp:AGABI1DRAFT112247"/>
<evidence type="ECO:0008006" key="10">
    <source>
        <dbReference type="Google" id="ProtNLM"/>
    </source>
</evidence>
<keyword evidence="4 7" id="KW-1133">Transmembrane helix</keyword>
<dbReference type="PANTHER" id="PTHR13906:SF4">
    <property type="entry name" value="LYSOPHOSPHOLIPID ACYLTRANSFERASE 6"/>
    <property type="match status" value="1"/>
</dbReference>
<dbReference type="STRING" id="597362.K5XFY4"/>
<dbReference type="AlphaFoldDB" id="K5XFY4"/>
<dbReference type="PANTHER" id="PTHR13906">
    <property type="entry name" value="PORCUPINE"/>
    <property type="match status" value="1"/>
</dbReference>
<name>K5XFY4_AGABU</name>
<feature type="non-terminal residue" evidence="8">
    <location>
        <position position="493"/>
    </location>
</feature>
<keyword evidence="9" id="KW-1185">Reference proteome</keyword>
<comment type="subcellular location">
    <subcellularLocation>
        <location evidence="1">Membrane</location>
        <topology evidence="1">Multi-pass membrane protein</topology>
    </subcellularLocation>
</comment>
<evidence type="ECO:0000256" key="4">
    <source>
        <dbReference type="ARBA" id="ARBA00022989"/>
    </source>
</evidence>
<organism evidence="8 9">
    <name type="scientific">Agaricus bisporus var. burnettii (strain JB137-S8 / ATCC MYA-4627 / FGSC 10392)</name>
    <name type="common">White button mushroom</name>
    <dbReference type="NCBI Taxonomy" id="597362"/>
    <lineage>
        <taxon>Eukaryota</taxon>
        <taxon>Fungi</taxon>
        <taxon>Dikarya</taxon>
        <taxon>Basidiomycota</taxon>
        <taxon>Agaricomycotina</taxon>
        <taxon>Agaricomycetes</taxon>
        <taxon>Agaricomycetidae</taxon>
        <taxon>Agaricales</taxon>
        <taxon>Agaricineae</taxon>
        <taxon>Agaricaceae</taxon>
        <taxon>Agaricus</taxon>
    </lineage>
</organism>
<dbReference type="GO" id="GO:0046474">
    <property type="term" value="P:glycerophospholipid biosynthetic process"/>
    <property type="evidence" value="ECO:0007669"/>
    <property type="project" value="TreeGrafter"/>
</dbReference>
<dbReference type="RefSeq" id="XP_007327854.1">
    <property type="nucleotide sequence ID" value="XM_007327792.1"/>
</dbReference>
<sequence>MDVIFVPLANVAGASLDQVKLIFCLLVAYPLGSLFVRIPSSNPALRHAFHIVVSLIIFFPILQIYSAFFQLLAGILATYYIAKYDHSKHMPWRVFAITMIHLTANHAIRAIYNLSYETVEVTGPQMVLTMKLTTFAWNVFDGRRPSDELDKWQTAKRVTKYPSLLEFLGYAFYFPGILVGPYLDYAEYTDLINETMFKDDAVKSKHNSGRMLPPGRKRAAYTCMVTGLAYLGLFVFFGGKYSFAAALSPDFARLPYWRRFLFFQIFGPFERTKYYAIWTLTEGASILTGLGFTGFSSSGSPTWNGAANVQVKQIELPPNFKVLLDSWNMKTNVWLRECIYKRVAPKGRKPGNRVTMITFLTSALWHGIASGYYLTFFMGALITSVARQARTSFRPLFLSPSPYASLKPVYDVLSILVSITVLNYAAAPFMIATFSDSIRVWSVLGWYGHIVVVGGLVFFTLGGSKVFRGVQKSCGVLPPAKNTPANGNGVKAQ</sequence>
<evidence type="ECO:0000256" key="7">
    <source>
        <dbReference type="SAM" id="Phobius"/>
    </source>
</evidence>
<evidence type="ECO:0000313" key="8">
    <source>
        <dbReference type="EMBL" id="EKM82127.1"/>
    </source>
</evidence>
<dbReference type="GO" id="GO:0005783">
    <property type="term" value="C:endoplasmic reticulum"/>
    <property type="evidence" value="ECO:0007669"/>
    <property type="project" value="TreeGrafter"/>
</dbReference>
<dbReference type="Pfam" id="PF03062">
    <property type="entry name" value="MBOAT"/>
    <property type="match status" value="1"/>
</dbReference>
<dbReference type="GO" id="GO:0016020">
    <property type="term" value="C:membrane"/>
    <property type="evidence" value="ECO:0007669"/>
    <property type="project" value="UniProtKB-SubCell"/>
</dbReference>
<dbReference type="GO" id="GO:0003841">
    <property type="term" value="F:1-acylglycerol-3-phosphate O-acyltransferase activity"/>
    <property type="evidence" value="ECO:0007669"/>
    <property type="project" value="TreeGrafter"/>
</dbReference>
<reference evidence="9" key="1">
    <citation type="journal article" date="2012" name="Proc. Natl. Acad. Sci. U.S.A.">
        <title>Genome sequence of the button mushroom Agaricus bisporus reveals mechanisms governing adaptation to a humic-rich ecological niche.</title>
        <authorList>
            <person name="Morin E."/>
            <person name="Kohler A."/>
            <person name="Baker A.R."/>
            <person name="Foulongne-Oriol M."/>
            <person name="Lombard V."/>
            <person name="Nagy L.G."/>
            <person name="Ohm R.A."/>
            <person name="Patyshakuliyeva A."/>
            <person name="Brun A."/>
            <person name="Aerts A.L."/>
            <person name="Bailey A.M."/>
            <person name="Billette C."/>
            <person name="Coutinho P.M."/>
            <person name="Deakin G."/>
            <person name="Doddapaneni H."/>
            <person name="Floudas D."/>
            <person name="Grimwood J."/>
            <person name="Hilden K."/>
            <person name="Kuees U."/>
            <person name="LaButti K.M."/>
            <person name="Lapidus A."/>
            <person name="Lindquist E.A."/>
            <person name="Lucas S.M."/>
            <person name="Murat C."/>
            <person name="Riley R.W."/>
            <person name="Salamov A.A."/>
            <person name="Schmutz J."/>
            <person name="Subramanian V."/>
            <person name="Woesten H.A.B."/>
            <person name="Xu J."/>
            <person name="Eastwood D.C."/>
            <person name="Foster G.D."/>
            <person name="Sonnenberg A.S."/>
            <person name="Cullen D."/>
            <person name="de Vries R.P."/>
            <person name="Lundell T."/>
            <person name="Hibbett D.S."/>
            <person name="Henrissat B."/>
            <person name="Burton K.S."/>
            <person name="Kerrigan R.W."/>
            <person name="Challen M.P."/>
            <person name="Grigoriev I.V."/>
            <person name="Martin F."/>
        </authorList>
    </citation>
    <scope>NUCLEOTIDE SEQUENCE [LARGE SCALE GENOMIC DNA]</scope>
    <source>
        <strain evidence="9">JB137-S8 / ATCC MYA-4627 / FGSC 10392</strain>
    </source>
</reference>
<dbReference type="eggNOG" id="KOG2704">
    <property type="taxonomic scope" value="Eukaryota"/>
</dbReference>
<dbReference type="InParanoid" id="K5XFY4"/>
<feature type="transmembrane region" description="Helical" evidence="7">
    <location>
        <begin position="408"/>
        <end position="431"/>
    </location>
</feature>
<dbReference type="EMBL" id="JH971387">
    <property type="protein sequence ID" value="EKM82127.1"/>
    <property type="molecule type" value="Genomic_DNA"/>
</dbReference>
<evidence type="ECO:0000256" key="3">
    <source>
        <dbReference type="ARBA" id="ARBA00022692"/>
    </source>
</evidence>
<dbReference type="GO" id="GO:0047184">
    <property type="term" value="F:1-acylglycerophosphocholine O-acyltransferase activity"/>
    <property type="evidence" value="ECO:0007669"/>
    <property type="project" value="TreeGrafter"/>
</dbReference>
<feature type="transmembrane region" description="Helical" evidence="7">
    <location>
        <begin position="443"/>
        <end position="462"/>
    </location>
</feature>
<dbReference type="OrthoDB" id="286734at2759"/>
<feature type="transmembrane region" description="Helical" evidence="7">
    <location>
        <begin position="363"/>
        <end position="387"/>
    </location>
</feature>
<feature type="transmembrane region" description="Helical" evidence="7">
    <location>
        <begin position="21"/>
        <end position="39"/>
    </location>
</feature>
<dbReference type="Proteomes" id="UP000008493">
    <property type="component" value="Unassembled WGS sequence"/>
</dbReference>
<dbReference type="OMA" id="WHGTRPG"/>
<feature type="transmembrane region" description="Helical" evidence="7">
    <location>
        <begin position="51"/>
        <end position="82"/>
    </location>
</feature>
<evidence type="ECO:0000256" key="5">
    <source>
        <dbReference type="ARBA" id="ARBA00023136"/>
    </source>
</evidence>
<keyword evidence="5 7" id="KW-0472">Membrane</keyword>
<feature type="transmembrane region" description="Helical" evidence="7">
    <location>
        <begin position="219"/>
        <end position="238"/>
    </location>
</feature>
<feature type="transmembrane region" description="Helical" evidence="7">
    <location>
        <begin position="161"/>
        <end position="183"/>
    </location>
</feature>
<accession>K5XFY4</accession>
<dbReference type="HOGENOM" id="CLU_011340_5_1_1"/>
<keyword evidence="3 7" id="KW-0812">Transmembrane</keyword>
<protein>
    <recommendedName>
        <fullName evidence="10">Lysophospholipid acyltransferase</fullName>
    </recommendedName>
</protein>
<gene>
    <name evidence="8" type="ORF">AGABI1DRAFT_112247</name>
</gene>